<reference evidence="2" key="1">
    <citation type="submission" date="2023-05" db="EMBL/GenBank/DDBJ databases">
        <authorList>
            <person name="Stuckert A."/>
        </authorList>
    </citation>
    <scope>NUCLEOTIDE SEQUENCE</scope>
</reference>
<comment type="caution">
    <text evidence="2">The sequence shown here is derived from an EMBL/GenBank/DDBJ whole genome shotgun (WGS) entry which is preliminary data.</text>
</comment>
<name>A0ABN9F8E1_9NEOB</name>
<dbReference type="InterPro" id="IPR052281">
    <property type="entry name" value="GAREM"/>
</dbReference>
<dbReference type="PANTHER" id="PTHR14454:SF5">
    <property type="entry name" value="GRB2-ASSOCIATED AND REGULATOR OF MAPK PROTEIN 2"/>
    <property type="match status" value="1"/>
</dbReference>
<gene>
    <name evidence="2" type="ORF">SPARVUS_LOCUS11421430</name>
</gene>
<evidence type="ECO:0000313" key="3">
    <source>
        <dbReference type="Proteomes" id="UP001162483"/>
    </source>
</evidence>
<sequence>MTITLSVKVIGTSWSALSPKLLFFVVFYVRRRSTPSISCCSQTCPVFSLPEGLLCGDPYFDKLVKDCALYCQEQKFNPDEYSKAVRETKTDFAEECASPRKIRVCLQGFSAGSINYTREELSQGLQRLSLCVYSGTISNDTSPQDCREAQHQGLGSSSDNSDLDREYMTPDWVEHDFRTQEQLEIPYEELWTNQNVENYSEPSSKPVGLESGNKTQHDLISFATSPSPLEGKSCSPPPPALTIDEVKTEAPPPVPPKSEAVRQECRLLNAPPVPPRDGRLFSSSSSPPVPPRLPKAQLSQAQSPSLSYYSSGLHDISGNRSGSCSPSQIPIPYTATLVPGETARQEMHLTGRCPTAWPPLPSPRRHLGPILGPMRTPVQVWPAVALPLYSARTLPLRLTTAAPG</sequence>
<organism evidence="2 3">
    <name type="scientific">Staurois parvus</name>
    <dbReference type="NCBI Taxonomy" id="386267"/>
    <lineage>
        <taxon>Eukaryota</taxon>
        <taxon>Metazoa</taxon>
        <taxon>Chordata</taxon>
        <taxon>Craniata</taxon>
        <taxon>Vertebrata</taxon>
        <taxon>Euteleostomi</taxon>
        <taxon>Amphibia</taxon>
        <taxon>Batrachia</taxon>
        <taxon>Anura</taxon>
        <taxon>Neobatrachia</taxon>
        <taxon>Ranoidea</taxon>
        <taxon>Ranidae</taxon>
        <taxon>Staurois</taxon>
    </lineage>
</organism>
<dbReference type="Proteomes" id="UP001162483">
    <property type="component" value="Unassembled WGS sequence"/>
</dbReference>
<feature type="compositionally biased region" description="Low complexity" evidence="1">
    <location>
        <begin position="294"/>
        <end position="311"/>
    </location>
</feature>
<proteinExistence type="predicted"/>
<feature type="region of interest" description="Disordered" evidence="1">
    <location>
        <begin position="140"/>
        <end position="165"/>
    </location>
</feature>
<dbReference type="PANTHER" id="PTHR14454">
    <property type="entry name" value="GRB2-ASSOCIATED AND REGULATOR OF MAPK PROTEIN FAMILY MEMBER"/>
    <property type="match status" value="1"/>
</dbReference>
<evidence type="ECO:0000313" key="2">
    <source>
        <dbReference type="EMBL" id="CAI9592789.1"/>
    </source>
</evidence>
<protein>
    <submittedName>
        <fullName evidence="2">Uncharacterized protein</fullName>
    </submittedName>
</protein>
<accession>A0ABN9F8E1</accession>
<dbReference type="EMBL" id="CATNWA010016453">
    <property type="protein sequence ID" value="CAI9592789.1"/>
    <property type="molecule type" value="Genomic_DNA"/>
</dbReference>
<keyword evidence="3" id="KW-1185">Reference proteome</keyword>
<feature type="region of interest" description="Disordered" evidence="1">
    <location>
        <begin position="222"/>
        <end position="312"/>
    </location>
</feature>
<evidence type="ECO:0000256" key="1">
    <source>
        <dbReference type="SAM" id="MobiDB-lite"/>
    </source>
</evidence>